<dbReference type="GO" id="GO:0005737">
    <property type="term" value="C:cytoplasm"/>
    <property type="evidence" value="ECO:0007669"/>
    <property type="project" value="UniProtKB-SubCell"/>
</dbReference>
<dbReference type="SUPFAM" id="SSF53383">
    <property type="entry name" value="PLP-dependent transferases"/>
    <property type="match status" value="1"/>
</dbReference>
<keyword evidence="5" id="KW-0055">Arginine biosynthesis</keyword>
<dbReference type="PANTHER" id="PTHR11986:SF79">
    <property type="entry name" value="ACETYLORNITHINE AMINOTRANSFERASE, MITOCHONDRIAL"/>
    <property type="match status" value="1"/>
</dbReference>
<keyword evidence="3 5" id="KW-0808">Transferase</keyword>
<dbReference type="InterPro" id="IPR049704">
    <property type="entry name" value="Aminotrans_3_PPA_site"/>
</dbReference>
<dbReference type="FunFam" id="3.40.640.10:FF:000004">
    <property type="entry name" value="Acetylornithine aminotransferase"/>
    <property type="match status" value="1"/>
</dbReference>
<keyword evidence="4 5" id="KW-0663">Pyridoxal phosphate</keyword>
<keyword evidence="1 5" id="KW-0032">Aminotransferase</keyword>
<keyword evidence="7" id="KW-1185">Reference proteome</keyword>
<evidence type="ECO:0000256" key="2">
    <source>
        <dbReference type="ARBA" id="ARBA00022605"/>
    </source>
</evidence>
<dbReference type="InterPro" id="IPR050103">
    <property type="entry name" value="Class-III_PLP-dep_AT"/>
</dbReference>
<name>A0A368YF07_9BACI</name>
<comment type="caution">
    <text evidence="6">The sequence shown here is derived from an EMBL/GenBank/DDBJ whole genome shotgun (WGS) entry which is preliminary data.</text>
</comment>
<comment type="subcellular location">
    <subcellularLocation>
        <location evidence="5">Cytoplasm</location>
    </subcellularLocation>
</comment>
<dbReference type="RefSeq" id="WP_114351542.1">
    <property type="nucleotide sequence ID" value="NZ_QPJJ01000002.1"/>
</dbReference>
<dbReference type="HAMAP" id="MF_01107">
    <property type="entry name" value="ArgD_aminotrans_3"/>
    <property type="match status" value="1"/>
</dbReference>
<dbReference type="Proteomes" id="UP000252585">
    <property type="component" value="Unassembled WGS sequence"/>
</dbReference>
<feature type="binding site" evidence="5">
    <location>
        <position position="137"/>
    </location>
    <ligand>
        <name>N(2)-acetyl-L-ornithine</name>
        <dbReference type="ChEBI" id="CHEBI:57805"/>
    </ligand>
</feature>
<dbReference type="EMBL" id="QPJJ01000002">
    <property type="protein sequence ID" value="RCW76764.1"/>
    <property type="molecule type" value="Genomic_DNA"/>
</dbReference>
<evidence type="ECO:0000256" key="3">
    <source>
        <dbReference type="ARBA" id="ARBA00022679"/>
    </source>
</evidence>
<comment type="cofactor">
    <cofactor evidence="5">
        <name>pyridoxal 5'-phosphate</name>
        <dbReference type="ChEBI" id="CHEBI:597326"/>
    </cofactor>
    <text evidence="5">Binds 1 pyridoxal phosphate per subunit.</text>
</comment>
<feature type="binding site" evidence="5">
    <location>
        <begin position="219"/>
        <end position="222"/>
    </location>
    <ligand>
        <name>pyridoxal 5'-phosphate</name>
        <dbReference type="ChEBI" id="CHEBI:597326"/>
    </ligand>
</feature>
<dbReference type="InterPro" id="IPR015422">
    <property type="entry name" value="PyrdxlP-dep_Trfase_small"/>
</dbReference>
<dbReference type="NCBIfam" id="NF002797">
    <property type="entry name" value="PRK02936.1"/>
    <property type="match status" value="1"/>
</dbReference>
<protein>
    <recommendedName>
        <fullName evidence="5">Acetylornithine aminotransferase</fullName>
        <shortName evidence="5">ACOAT</shortName>
        <ecNumber evidence="5">2.6.1.11</ecNumber>
    </recommendedName>
</protein>
<dbReference type="Gene3D" id="3.40.640.10">
    <property type="entry name" value="Type I PLP-dependent aspartate aminotransferase-like (Major domain)"/>
    <property type="match status" value="1"/>
</dbReference>
<comment type="subunit">
    <text evidence="5">Homodimer.</text>
</comment>
<dbReference type="NCBIfam" id="TIGR00707">
    <property type="entry name" value="argD"/>
    <property type="match status" value="1"/>
</dbReference>
<feature type="binding site" evidence="5">
    <location>
        <position position="134"/>
    </location>
    <ligand>
        <name>pyridoxal 5'-phosphate</name>
        <dbReference type="ChEBI" id="CHEBI:597326"/>
    </ligand>
</feature>
<dbReference type="InterPro" id="IPR005814">
    <property type="entry name" value="Aminotrans_3"/>
</dbReference>
<dbReference type="AlphaFoldDB" id="A0A368YF07"/>
<dbReference type="PROSITE" id="PS00600">
    <property type="entry name" value="AA_TRANSFER_CLASS_3"/>
    <property type="match status" value="1"/>
</dbReference>
<evidence type="ECO:0000313" key="7">
    <source>
        <dbReference type="Proteomes" id="UP000252585"/>
    </source>
</evidence>
<feature type="binding site" evidence="5">
    <location>
        <position position="276"/>
    </location>
    <ligand>
        <name>N(2)-acetyl-L-ornithine</name>
        <dbReference type="ChEBI" id="CHEBI:57805"/>
    </ligand>
</feature>
<organism evidence="6 7">
    <name type="scientific">Saliterribacillus persicus</name>
    <dbReference type="NCBI Taxonomy" id="930114"/>
    <lineage>
        <taxon>Bacteria</taxon>
        <taxon>Bacillati</taxon>
        <taxon>Bacillota</taxon>
        <taxon>Bacilli</taxon>
        <taxon>Bacillales</taxon>
        <taxon>Bacillaceae</taxon>
        <taxon>Saliterribacillus</taxon>
    </lineage>
</organism>
<comment type="pathway">
    <text evidence="5">Amino-acid biosynthesis; L-arginine biosynthesis; N(2)-acetyl-L-ornithine from L-glutamate: step 4/4.</text>
</comment>
<accession>A0A368YF07</accession>
<dbReference type="UniPathway" id="UPA00068">
    <property type="reaction ID" value="UER00109"/>
</dbReference>
<keyword evidence="5" id="KW-0963">Cytoplasm</keyword>
<feature type="binding site" evidence="5">
    <location>
        <begin position="101"/>
        <end position="102"/>
    </location>
    <ligand>
        <name>pyridoxal 5'-phosphate</name>
        <dbReference type="ChEBI" id="CHEBI:597326"/>
    </ligand>
</feature>
<proteinExistence type="inferred from homology"/>
<dbReference type="Pfam" id="PF00202">
    <property type="entry name" value="Aminotran_3"/>
    <property type="match status" value="1"/>
</dbReference>
<dbReference type="PIRSF" id="PIRSF000521">
    <property type="entry name" value="Transaminase_4ab_Lys_Orn"/>
    <property type="match status" value="1"/>
</dbReference>
<feature type="modified residue" description="N6-(pyridoxal phosphate)lysine" evidence="5">
    <location>
        <position position="248"/>
    </location>
</feature>
<dbReference type="OrthoDB" id="9807885at2"/>
<dbReference type="GO" id="GO:0030170">
    <property type="term" value="F:pyridoxal phosphate binding"/>
    <property type="evidence" value="ECO:0007669"/>
    <property type="project" value="InterPro"/>
</dbReference>
<gene>
    <name evidence="5" type="primary">argD</name>
    <name evidence="6" type="ORF">DFR57_10239</name>
</gene>
<dbReference type="GO" id="GO:0006526">
    <property type="term" value="P:L-arginine biosynthetic process"/>
    <property type="evidence" value="ECO:0007669"/>
    <property type="project" value="UniProtKB-UniRule"/>
</dbReference>
<evidence type="ECO:0000256" key="4">
    <source>
        <dbReference type="ARBA" id="ARBA00022898"/>
    </source>
</evidence>
<dbReference type="Gene3D" id="3.90.1150.10">
    <property type="entry name" value="Aspartate Aminotransferase, domain 1"/>
    <property type="match status" value="1"/>
</dbReference>
<feature type="binding site" evidence="5">
    <location>
        <position position="277"/>
    </location>
    <ligand>
        <name>pyridoxal 5'-phosphate</name>
        <dbReference type="ChEBI" id="CHEBI:597326"/>
    </ligand>
</feature>
<comment type="similarity">
    <text evidence="5">Belongs to the class-III pyridoxal-phosphate-dependent aminotransferase family. ArgD subfamily.</text>
</comment>
<dbReference type="GO" id="GO:0042802">
    <property type="term" value="F:identical protein binding"/>
    <property type="evidence" value="ECO:0007669"/>
    <property type="project" value="TreeGrafter"/>
</dbReference>
<comment type="catalytic activity">
    <reaction evidence="5">
        <text>N(2)-acetyl-L-ornithine + 2-oxoglutarate = N-acetyl-L-glutamate 5-semialdehyde + L-glutamate</text>
        <dbReference type="Rhea" id="RHEA:18049"/>
        <dbReference type="ChEBI" id="CHEBI:16810"/>
        <dbReference type="ChEBI" id="CHEBI:29123"/>
        <dbReference type="ChEBI" id="CHEBI:29985"/>
        <dbReference type="ChEBI" id="CHEBI:57805"/>
        <dbReference type="EC" id="2.6.1.11"/>
    </reaction>
</comment>
<dbReference type="CDD" id="cd00610">
    <property type="entry name" value="OAT_like"/>
    <property type="match status" value="1"/>
</dbReference>
<dbReference type="NCBIfam" id="NF002325">
    <property type="entry name" value="PRK01278.1"/>
    <property type="match status" value="1"/>
</dbReference>
<reference evidence="6 7" key="1">
    <citation type="submission" date="2018-07" db="EMBL/GenBank/DDBJ databases">
        <title>Genomic Encyclopedia of Type Strains, Phase IV (KMG-IV): sequencing the most valuable type-strain genomes for metagenomic binning, comparative biology and taxonomic classification.</title>
        <authorList>
            <person name="Goeker M."/>
        </authorList>
    </citation>
    <scope>NUCLEOTIDE SEQUENCE [LARGE SCALE GENOMIC DNA]</scope>
    <source>
        <strain evidence="6 7">DSM 27696</strain>
    </source>
</reference>
<evidence type="ECO:0000256" key="1">
    <source>
        <dbReference type="ARBA" id="ARBA00022576"/>
    </source>
</evidence>
<evidence type="ECO:0000256" key="5">
    <source>
        <dbReference type="HAMAP-Rule" id="MF_01107"/>
    </source>
</evidence>
<sequence length="392" mass="43149">MPNETMTESVMQTYNRFPLTLVKGKGSYVWDDAGEKYLDFSSGLATCNLGHVPEKVEQAVKEQLGELWHCSNLFHIPSQQQLAKLLADNSSLDQVFFCNSGAEANEAAIKIARRYAQEEAKNGRHEIVTFTQSFHGRTLTTLSATAQEKIQQGFAPLTPGFHYLPFNDFDAIKEVADRKPCAILVEMVQGEGGVNPASKEWMQALAQTCKENDILFMIDEIQTGFGRTGTLFAYEQYEVDPDVITLAKGLGSGLPIGAMLAKEQVAKAFSPGTHGSTFGGNPIVTTSGLATLKEIAETSLLSDIKPLIDQLWQGLEQIASKYDVIKEVRGKGFLIGVEVEGQAIDYITKAREEYQTLIIVAGPNVIRILPPLTTNKEEIEAFLNTFEKLFAE</sequence>
<dbReference type="InterPro" id="IPR004636">
    <property type="entry name" value="AcOrn/SuccOrn_fam"/>
</dbReference>
<dbReference type="InterPro" id="IPR015421">
    <property type="entry name" value="PyrdxlP-dep_Trfase_major"/>
</dbReference>
<dbReference type="InterPro" id="IPR015424">
    <property type="entry name" value="PyrdxlP-dep_Trfase"/>
</dbReference>
<dbReference type="GO" id="GO:0003992">
    <property type="term" value="F:N2-acetyl-L-ornithine:2-oxoglutarate 5-aminotransferase activity"/>
    <property type="evidence" value="ECO:0007669"/>
    <property type="project" value="UniProtKB-UniRule"/>
</dbReference>
<comment type="miscellaneous">
    <text evidence="5">May also have succinyldiaminopimelate aminotransferase activity, thus carrying out the corresponding step in lysine biosynthesis.</text>
</comment>
<keyword evidence="2 5" id="KW-0028">Amino-acid biosynthesis</keyword>
<evidence type="ECO:0000313" key="6">
    <source>
        <dbReference type="EMBL" id="RCW76764.1"/>
    </source>
</evidence>
<dbReference type="EC" id="2.6.1.11" evidence="5"/>
<dbReference type="PANTHER" id="PTHR11986">
    <property type="entry name" value="AMINOTRANSFERASE CLASS III"/>
    <property type="match status" value="1"/>
</dbReference>